<feature type="domain" description="Fungal-type protein kinase" evidence="1">
    <location>
        <begin position="92"/>
        <end position="253"/>
    </location>
</feature>
<dbReference type="OrthoDB" id="2791154at2759"/>
<accession>M2PDH1</accession>
<dbReference type="InterPro" id="IPR040976">
    <property type="entry name" value="Pkinase_fungal"/>
</dbReference>
<dbReference type="EMBL" id="KB445805">
    <property type="protein sequence ID" value="EMD33844.1"/>
    <property type="molecule type" value="Genomic_DNA"/>
</dbReference>
<organism evidence="2 3">
    <name type="scientific">Ceriporiopsis subvermispora (strain B)</name>
    <name type="common">White-rot fungus</name>
    <name type="synonym">Gelatoporia subvermispora</name>
    <dbReference type="NCBI Taxonomy" id="914234"/>
    <lineage>
        <taxon>Eukaryota</taxon>
        <taxon>Fungi</taxon>
        <taxon>Dikarya</taxon>
        <taxon>Basidiomycota</taxon>
        <taxon>Agaricomycotina</taxon>
        <taxon>Agaricomycetes</taxon>
        <taxon>Polyporales</taxon>
        <taxon>Gelatoporiaceae</taxon>
        <taxon>Gelatoporia</taxon>
    </lineage>
</organism>
<dbReference type="Proteomes" id="UP000016930">
    <property type="component" value="Unassembled WGS sequence"/>
</dbReference>
<keyword evidence="3" id="KW-1185">Reference proteome</keyword>
<protein>
    <recommendedName>
        <fullName evidence="1">Fungal-type protein kinase domain-containing protein</fullName>
    </recommendedName>
</protein>
<dbReference type="InterPro" id="IPR011009">
    <property type="entry name" value="Kinase-like_dom_sf"/>
</dbReference>
<gene>
    <name evidence="2" type="ORF">CERSUDRAFT_76532</name>
</gene>
<proteinExistence type="predicted"/>
<dbReference type="AlphaFoldDB" id="M2PDH1"/>
<reference evidence="2 3" key="1">
    <citation type="journal article" date="2012" name="Proc. Natl. Acad. Sci. U.S.A.">
        <title>Comparative genomics of Ceriporiopsis subvermispora and Phanerochaete chrysosporium provide insight into selective ligninolysis.</title>
        <authorList>
            <person name="Fernandez-Fueyo E."/>
            <person name="Ruiz-Duenas F.J."/>
            <person name="Ferreira P."/>
            <person name="Floudas D."/>
            <person name="Hibbett D.S."/>
            <person name="Canessa P."/>
            <person name="Larrondo L.F."/>
            <person name="James T.Y."/>
            <person name="Seelenfreund D."/>
            <person name="Lobos S."/>
            <person name="Polanco R."/>
            <person name="Tello M."/>
            <person name="Honda Y."/>
            <person name="Watanabe T."/>
            <person name="Watanabe T."/>
            <person name="Ryu J.S."/>
            <person name="Kubicek C.P."/>
            <person name="Schmoll M."/>
            <person name="Gaskell J."/>
            <person name="Hammel K.E."/>
            <person name="St John F.J."/>
            <person name="Vanden Wymelenberg A."/>
            <person name="Sabat G."/>
            <person name="Splinter BonDurant S."/>
            <person name="Syed K."/>
            <person name="Yadav J.S."/>
            <person name="Doddapaneni H."/>
            <person name="Subramanian V."/>
            <person name="Lavin J.L."/>
            <person name="Oguiza J.A."/>
            <person name="Perez G."/>
            <person name="Pisabarro A.G."/>
            <person name="Ramirez L."/>
            <person name="Santoyo F."/>
            <person name="Master E."/>
            <person name="Coutinho P.M."/>
            <person name="Henrissat B."/>
            <person name="Lombard V."/>
            <person name="Magnuson J.K."/>
            <person name="Kuees U."/>
            <person name="Hori C."/>
            <person name="Igarashi K."/>
            <person name="Samejima M."/>
            <person name="Held B.W."/>
            <person name="Barry K.W."/>
            <person name="LaButti K.M."/>
            <person name="Lapidus A."/>
            <person name="Lindquist E.A."/>
            <person name="Lucas S.M."/>
            <person name="Riley R."/>
            <person name="Salamov A.A."/>
            <person name="Hoffmeister D."/>
            <person name="Schwenk D."/>
            <person name="Hadar Y."/>
            <person name="Yarden O."/>
            <person name="de Vries R.P."/>
            <person name="Wiebenga A."/>
            <person name="Stenlid J."/>
            <person name="Eastwood D."/>
            <person name="Grigoriev I.V."/>
            <person name="Berka R.M."/>
            <person name="Blanchette R.A."/>
            <person name="Kersten P."/>
            <person name="Martinez A.T."/>
            <person name="Vicuna R."/>
            <person name="Cullen D."/>
        </authorList>
    </citation>
    <scope>NUCLEOTIDE SEQUENCE [LARGE SCALE GENOMIC DNA]</scope>
    <source>
        <strain evidence="2 3">B</strain>
    </source>
</reference>
<dbReference type="Pfam" id="PF17667">
    <property type="entry name" value="Pkinase_fungal"/>
    <property type="match status" value="1"/>
</dbReference>
<dbReference type="STRING" id="914234.M2PDH1"/>
<dbReference type="HOGENOM" id="CLU_841971_0_0_1"/>
<name>M2PDH1_CERS8</name>
<sequence length="330" mass="36872">MTVGSPVWVSLSLFDRGALIWLVRNKVTLAFKTMKNAWHSSALTSEFEVYRLLEGRHSSVARFDGEVDVLLPGTDCVISTSSLRGNAVSKSDKSKVLRRVFYPSGRSLYKAESELELLKGIRAAIEGHEFLCNQQILHRNISVGSVMFWDDDDPQEGTEGLLLDLELARRNGPRVEVRTLDPVCTPAGQVFSGVQVKHSRWEPEVVAWGAPTTGTLQFMAVDLLRSLDDGLKAKHREVSPGPIEHQVCHDIESDPVRDLIGVLVRQFRLWKQEPFTHAAVLANFDINGDMRYITSCDIGKSRPMNEPWFEGRAYYSATHQDHEAALAAAS</sequence>
<evidence type="ECO:0000313" key="3">
    <source>
        <dbReference type="Proteomes" id="UP000016930"/>
    </source>
</evidence>
<evidence type="ECO:0000313" key="2">
    <source>
        <dbReference type="EMBL" id="EMD33844.1"/>
    </source>
</evidence>
<evidence type="ECO:0000259" key="1">
    <source>
        <dbReference type="Pfam" id="PF17667"/>
    </source>
</evidence>
<dbReference type="SUPFAM" id="SSF56112">
    <property type="entry name" value="Protein kinase-like (PK-like)"/>
    <property type="match status" value="1"/>
</dbReference>